<keyword evidence="2" id="KW-1185">Reference proteome</keyword>
<evidence type="ECO:0000313" key="1">
    <source>
        <dbReference type="EMBL" id="GAA3636583.1"/>
    </source>
</evidence>
<evidence type="ECO:0000313" key="2">
    <source>
        <dbReference type="Proteomes" id="UP001501074"/>
    </source>
</evidence>
<name>A0ABP7AN56_9ACTN</name>
<organism evidence="1 2">
    <name type="scientific">Kineosporia mesophila</name>
    <dbReference type="NCBI Taxonomy" id="566012"/>
    <lineage>
        <taxon>Bacteria</taxon>
        <taxon>Bacillati</taxon>
        <taxon>Actinomycetota</taxon>
        <taxon>Actinomycetes</taxon>
        <taxon>Kineosporiales</taxon>
        <taxon>Kineosporiaceae</taxon>
        <taxon>Kineosporia</taxon>
    </lineage>
</organism>
<dbReference type="EMBL" id="BAAAZO010000012">
    <property type="protein sequence ID" value="GAA3636583.1"/>
    <property type="molecule type" value="Genomic_DNA"/>
</dbReference>
<dbReference type="Proteomes" id="UP001501074">
    <property type="component" value="Unassembled WGS sequence"/>
</dbReference>
<proteinExistence type="predicted"/>
<sequence>MPDLAGDADLAALFGSCRRALEGFPIAPVADEALRVTLAQVGDAPAAQIGAGEREALLEVLRARLREVRPLEILAGSPLAYATGALCDLEDEPLQDLIGIVRSVIRDLRGTEADTFHPGVTHLTLGYAFAEASTDDLARRLRRVRPSHARMRIDALHLLEVSTDPAARAFRLVPVGVVPLGQR</sequence>
<comment type="caution">
    <text evidence="1">The sequence shown here is derived from an EMBL/GenBank/DDBJ whole genome shotgun (WGS) entry which is preliminary data.</text>
</comment>
<dbReference type="Gene3D" id="3.90.1140.10">
    <property type="entry name" value="Cyclic phosphodiesterase"/>
    <property type="match status" value="1"/>
</dbReference>
<dbReference type="RefSeq" id="WP_231481896.1">
    <property type="nucleotide sequence ID" value="NZ_BAAAZO010000012.1"/>
</dbReference>
<protein>
    <recommendedName>
        <fullName evidence="3">2'-5' RNA ligase superfamily protein</fullName>
    </recommendedName>
</protein>
<gene>
    <name evidence="1" type="ORF">GCM10022223_63810</name>
</gene>
<accession>A0ABP7AN56</accession>
<reference evidence="2" key="1">
    <citation type="journal article" date="2019" name="Int. J. Syst. Evol. Microbiol.">
        <title>The Global Catalogue of Microorganisms (GCM) 10K type strain sequencing project: providing services to taxonomists for standard genome sequencing and annotation.</title>
        <authorList>
            <consortium name="The Broad Institute Genomics Platform"/>
            <consortium name="The Broad Institute Genome Sequencing Center for Infectious Disease"/>
            <person name="Wu L."/>
            <person name="Ma J."/>
        </authorList>
    </citation>
    <scope>NUCLEOTIDE SEQUENCE [LARGE SCALE GENOMIC DNA]</scope>
    <source>
        <strain evidence="2">JCM 16902</strain>
    </source>
</reference>
<evidence type="ECO:0008006" key="3">
    <source>
        <dbReference type="Google" id="ProtNLM"/>
    </source>
</evidence>